<feature type="region of interest" description="Disordered" evidence="1">
    <location>
        <begin position="1"/>
        <end position="20"/>
    </location>
</feature>
<dbReference type="PANTHER" id="PTHR31118">
    <property type="entry name" value="CYCLASE-LIKE PROTEIN 2"/>
    <property type="match status" value="1"/>
</dbReference>
<evidence type="ECO:0000256" key="1">
    <source>
        <dbReference type="SAM" id="MobiDB-lite"/>
    </source>
</evidence>
<dbReference type="InterPro" id="IPR007325">
    <property type="entry name" value="KFase/CYL"/>
</dbReference>
<dbReference type="GO" id="GO:0019441">
    <property type="term" value="P:L-tryptophan catabolic process to kynurenine"/>
    <property type="evidence" value="ECO:0007669"/>
    <property type="project" value="InterPro"/>
</dbReference>
<keyword evidence="3" id="KW-1185">Reference proteome</keyword>
<accession>A0A1G8U2U2</accession>
<dbReference type="STRING" id="417292.SAMN05421806_101603"/>
<name>A0A1G8U2U2_9ACTN</name>
<proteinExistence type="predicted"/>
<dbReference type="GO" id="GO:0004061">
    <property type="term" value="F:arylformamidase activity"/>
    <property type="evidence" value="ECO:0007669"/>
    <property type="project" value="InterPro"/>
</dbReference>
<dbReference type="PANTHER" id="PTHR31118:SF12">
    <property type="entry name" value="CYCLASE-LIKE PROTEIN 2"/>
    <property type="match status" value="1"/>
</dbReference>
<dbReference type="EMBL" id="FNFF01000001">
    <property type="protein sequence ID" value="SDJ48102.1"/>
    <property type="molecule type" value="Genomic_DNA"/>
</dbReference>
<sequence>MTEPTSPSSGAPSSAAPSAGTPSVLAALVGALRSGAVEVVDLTAPLSSSTPILRLPEEFGQTAPFQLEEISRYDAKGPAWYWNNFRSGEHTGTHFDAPNHWVTGRDLADVASVPVQQLVAPAAVLDVSEEAAKDPDFLVEVEHIRAWEARNGALPDGGWLLVRTGWNSRSEDPQAFLNADERGPHTPGLSAACARWVAEESPVIGLGVETVGTDAGQAFAFEPAFPCHAYLMGSGKYGLTQLQRLAQLPETGAVVVAGPLPIVSGSGAPARVLALVERAS</sequence>
<dbReference type="Gene3D" id="3.50.30.50">
    <property type="entry name" value="Putative cyclase"/>
    <property type="match status" value="1"/>
</dbReference>
<dbReference type="OrthoDB" id="7067800at2"/>
<dbReference type="RefSeq" id="WP_093607040.1">
    <property type="nucleotide sequence ID" value="NZ_FNFF01000001.1"/>
</dbReference>
<protein>
    <submittedName>
        <fullName evidence="2">Kynurenine formamidase</fullName>
    </submittedName>
</protein>
<reference evidence="2 3" key="1">
    <citation type="submission" date="2016-10" db="EMBL/GenBank/DDBJ databases">
        <authorList>
            <person name="de Groot N.N."/>
        </authorList>
    </citation>
    <scope>NUCLEOTIDE SEQUENCE [LARGE SCALE GENOMIC DNA]</scope>
    <source>
        <strain evidence="2 3">CGMCC 4.5727</strain>
    </source>
</reference>
<gene>
    <name evidence="2" type="ORF">SAMN05421806_101603</name>
</gene>
<dbReference type="SUPFAM" id="SSF102198">
    <property type="entry name" value="Putative cyclase"/>
    <property type="match status" value="1"/>
</dbReference>
<dbReference type="Proteomes" id="UP000199155">
    <property type="component" value="Unassembled WGS sequence"/>
</dbReference>
<dbReference type="Pfam" id="PF04199">
    <property type="entry name" value="Cyclase"/>
    <property type="match status" value="1"/>
</dbReference>
<evidence type="ECO:0000313" key="3">
    <source>
        <dbReference type="Proteomes" id="UP000199155"/>
    </source>
</evidence>
<dbReference type="InterPro" id="IPR037175">
    <property type="entry name" value="KFase_sf"/>
</dbReference>
<organism evidence="2 3">
    <name type="scientific">Streptomyces indicus</name>
    <dbReference type="NCBI Taxonomy" id="417292"/>
    <lineage>
        <taxon>Bacteria</taxon>
        <taxon>Bacillati</taxon>
        <taxon>Actinomycetota</taxon>
        <taxon>Actinomycetes</taxon>
        <taxon>Kitasatosporales</taxon>
        <taxon>Streptomycetaceae</taxon>
        <taxon>Streptomyces</taxon>
    </lineage>
</organism>
<evidence type="ECO:0000313" key="2">
    <source>
        <dbReference type="EMBL" id="SDJ48102.1"/>
    </source>
</evidence>
<dbReference type="AlphaFoldDB" id="A0A1G8U2U2"/>